<keyword evidence="1 5" id="KW-0479">Metal-binding</keyword>
<organism evidence="8 9">
    <name type="scientific">Cyclotella atomus</name>
    <dbReference type="NCBI Taxonomy" id="382360"/>
    <lineage>
        <taxon>Eukaryota</taxon>
        <taxon>Sar</taxon>
        <taxon>Stramenopiles</taxon>
        <taxon>Ochrophyta</taxon>
        <taxon>Bacillariophyta</taxon>
        <taxon>Coscinodiscophyceae</taxon>
        <taxon>Thalassiosirophycidae</taxon>
        <taxon>Stephanodiscales</taxon>
        <taxon>Stephanodiscaceae</taxon>
        <taxon>Cyclotella</taxon>
    </lineage>
</organism>
<keyword evidence="9" id="KW-1185">Reference proteome</keyword>
<dbReference type="AlphaFoldDB" id="A0ABD3NSA8"/>
<gene>
    <name evidence="8" type="ORF">ACHAWO_013440</name>
</gene>
<feature type="zinc finger region" description="C3H1-type" evidence="5">
    <location>
        <begin position="241"/>
        <end position="268"/>
    </location>
</feature>
<evidence type="ECO:0000256" key="3">
    <source>
        <dbReference type="ARBA" id="ARBA00022771"/>
    </source>
</evidence>
<feature type="region of interest" description="Disordered" evidence="6">
    <location>
        <begin position="734"/>
        <end position="760"/>
    </location>
</feature>
<dbReference type="Pfam" id="PF00642">
    <property type="entry name" value="zf-CCCH"/>
    <property type="match status" value="1"/>
</dbReference>
<dbReference type="EMBL" id="JALLPJ020000978">
    <property type="protein sequence ID" value="KAL3778609.1"/>
    <property type="molecule type" value="Genomic_DNA"/>
</dbReference>
<evidence type="ECO:0000313" key="8">
    <source>
        <dbReference type="EMBL" id="KAL3778609.1"/>
    </source>
</evidence>
<dbReference type="PROSITE" id="PS50103">
    <property type="entry name" value="ZF_C3H1"/>
    <property type="match status" value="2"/>
</dbReference>
<feature type="region of interest" description="Disordered" evidence="6">
    <location>
        <begin position="60"/>
        <end position="99"/>
    </location>
</feature>
<dbReference type="GO" id="GO:0008270">
    <property type="term" value="F:zinc ion binding"/>
    <property type="evidence" value="ECO:0007669"/>
    <property type="project" value="UniProtKB-KW"/>
</dbReference>
<sequence length="779" mass="89525">MPQAFQGQDQGSFQFQPIPQSYSQPFQSLHFQSSNEMPPYTNTAREQVVSPWGQSISPQWSWPSNVASSPSSQRSTPQHTPRWGGLSPPPMPNPNRPQSALQMYPQIHTLLPAISSTSLDNTRRGALSYNQLRPSSRSHGSFARVELDTSSTHDIVVERSASREETSPVPFGSKPPAPLPQNLRGDPFRSAKVKTELCRHYNSAKGCAFGDKCNYAHGEDELKFNKLMDLEREKLIDVEVFRTHPCFSWIATGACPFDQRCTRLHDPRINGLQPSWLPHNEVLITHVSRGLNVDKMYHQQFCAVYNCSPVYGFAPKKRWQSDESSTRDAWHEFYSFCCSLDSKQPENGLWPVRKPDSRYPNRVIPEISEMHRVEMALKMRERQMARYFTFLPSHQFCGELCMVLQTSYFMLEVVESYQHIKRYQLVEITEEEALRSAENPFIITAREITFGPVADASVRPVSVWFNIPGDDLSPCTRQQARRHKRSRHRLRQKRDFENQPEQLKISSSCSVPPFNCCQPVDDAAFDLVTKIMSHRLQVLKYFSSSSDEQMLQKLTSEEESLLRCFESQRRFWVTWTWPKRTGSNYIDDNTDVPDIDGAYSFVTYGNRAYGEDAIFFGVDQPSRSRGQHPVISDKAKLATGLVWKSFIMNLQLVSERGAVEVPTGEEQMPDHDPIVSQMRRIRTLRNLSMGRQAVRNSDRTLPSLNPEYCTFASVTTSLDGVLREWSALQYEYEENSSNPLKEAQMDKDKPPDPDRRRSLSYQYDEAAKLWTRSLPEYTE</sequence>
<feature type="compositionally biased region" description="Basic and acidic residues" evidence="6">
    <location>
        <begin position="743"/>
        <end position="757"/>
    </location>
</feature>
<dbReference type="InterPro" id="IPR000571">
    <property type="entry name" value="Znf_CCCH"/>
</dbReference>
<evidence type="ECO:0000313" key="9">
    <source>
        <dbReference type="Proteomes" id="UP001530400"/>
    </source>
</evidence>
<dbReference type="InterPro" id="IPR036855">
    <property type="entry name" value="Znf_CCCH_sf"/>
</dbReference>
<evidence type="ECO:0000256" key="6">
    <source>
        <dbReference type="SAM" id="MobiDB-lite"/>
    </source>
</evidence>
<dbReference type="Proteomes" id="UP001530400">
    <property type="component" value="Unassembled WGS sequence"/>
</dbReference>
<proteinExistence type="predicted"/>
<feature type="domain" description="C3H1-type" evidence="7">
    <location>
        <begin position="241"/>
        <end position="268"/>
    </location>
</feature>
<dbReference type="PANTHER" id="PTHR12547">
    <property type="entry name" value="CCCH ZINC FINGER/TIS11-RELATED"/>
    <property type="match status" value="1"/>
</dbReference>
<feature type="compositionally biased region" description="Low complexity" evidence="6">
    <location>
        <begin position="61"/>
        <end position="75"/>
    </location>
</feature>
<evidence type="ECO:0000256" key="4">
    <source>
        <dbReference type="ARBA" id="ARBA00022833"/>
    </source>
</evidence>
<dbReference type="InterPro" id="IPR045877">
    <property type="entry name" value="ZFP36-like"/>
</dbReference>
<feature type="region of interest" description="Disordered" evidence="6">
    <location>
        <begin position="159"/>
        <end position="185"/>
    </location>
</feature>
<protein>
    <recommendedName>
        <fullName evidence="7">C3H1-type domain-containing protein</fullName>
    </recommendedName>
</protein>
<dbReference type="GO" id="GO:0051252">
    <property type="term" value="P:regulation of RNA metabolic process"/>
    <property type="evidence" value="ECO:0007669"/>
    <property type="project" value="UniProtKB-ARBA"/>
</dbReference>
<evidence type="ECO:0000256" key="2">
    <source>
        <dbReference type="ARBA" id="ARBA00022737"/>
    </source>
</evidence>
<reference evidence="8 9" key="1">
    <citation type="submission" date="2024-10" db="EMBL/GenBank/DDBJ databases">
        <title>Updated reference genomes for cyclostephanoid diatoms.</title>
        <authorList>
            <person name="Roberts W.R."/>
            <person name="Alverson A.J."/>
        </authorList>
    </citation>
    <scope>NUCLEOTIDE SEQUENCE [LARGE SCALE GENOMIC DNA]</scope>
    <source>
        <strain evidence="8 9">AJA010-31</strain>
    </source>
</reference>
<keyword evidence="2" id="KW-0677">Repeat</keyword>
<evidence type="ECO:0000259" key="7">
    <source>
        <dbReference type="PROSITE" id="PS50103"/>
    </source>
</evidence>
<dbReference type="FunFam" id="4.10.1000.10:FF:000003">
    <property type="entry name" value="Zinc finger CCCH domain-containing protein"/>
    <property type="match status" value="1"/>
</dbReference>
<dbReference type="Gene3D" id="4.10.1000.10">
    <property type="entry name" value="Zinc finger, CCCH-type"/>
    <property type="match status" value="1"/>
</dbReference>
<dbReference type="PANTHER" id="PTHR12547:SF18">
    <property type="entry name" value="PROTEIN TIS11"/>
    <property type="match status" value="1"/>
</dbReference>
<dbReference type="SMART" id="SM00356">
    <property type="entry name" value="ZnF_C3H1"/>
    <property type="match status" value="2"/>
</dbReference>
<name>A0ABD3NSA8_9STRA</name>
<feature type="domain" description="C3H1-type" evidence="7">
    <location>
        <begin position="192"/>
        <end position="220"/>
    </location>
</feature>
<keyword evidence="4 5" id="KW-0862">Zinc</keyword>
<accession>A0ABD3NSA8</accession>
<dbReference type="GO" id="GO:0010468">
    <property type="term" value="P:regulation of gene expression"/>
    <property type="evidence" value="ECO:0007669"/>
    <property type="project" value="UniProtKB-ARBA"/>
</dbReference>
<evidence type="ECO:0000256" key="5">
    <source>
        <dbReference type="PROSITE-ProRule" id="PRU00723"/>
    </source>
</evidence>
<dbReference type="SUPFAM" id="SSF90229">
    <property type="entry name" value="CCCH zinc finger"/>
    <property type="match status" value="1"/>
</dbReference>
<evidence type="ECO:0000256" key="1">
    <source>
        <dbReference type="ARBA" id="ARBA00022723"/>
    </source>
</evidence>
<feature type="zinc finger region" description="C3H1-type" evidence="5">
    <location>
        <begin position="192"/>
        <end position="220"/>
    </location>
</feature>
<comment type="caution">
    <text evidence="8">The sequence shown here is derived from an EMBL/GenBank/DDBJ whole genome shotgun (WGS) entry which is preliminary data.</text>
</comment>
<keyword evidence="3 5" id="KW-0863">Zinc-finger</keyword>